<gene>
    <name evidence="2" type="ORF">H4K34_01315</name>
</gene>
<sequence>MKCLELKPKRSLIKTDHRFIAKIPLMPNRYLWERMDFSLGLLASDKRDSLLVITDNEDFLKRYTKYYQERFEVAEHGDDYSVGADFETIFGKVSFDQEVEVENDDDENYENEESEMDDSDID</sequence>
<dbReference type="Proteomes" id="UP000516305">
    <property type="component" value="Chromosome"/>
</dbReference>
<dbReference type="AlphaFoldDB" id="A0A7H0VFL3"/>
<organism evidence="2 3">
    <name type="scientific">Croceimicrobium hydrocarbonivorans</name>
    <dbReference type="NCBI Taxonomy" id="2761580"/>
    <lineage>
        <taxon>Bacteria</taxon>
        <taxon>Pseudomonadati</taxon>
        <taxon>Bacteroidota</taxon>
        <taxon>Flavobacteriia</taxon>
        <taxon>Flavobacteriales</taxon>
        <taxon>Owenweeksiaceae</taxon>
        <taxon>Croceimicrobium</taxon>
    </lineage>
</organism>
<name>A0A7H0VFL3_9FLAO</name>
<protein>
    <submittedName>
        <fullName evidence="2">Uncharacterized protein</fullName>
    </submittedName>
</protein>
<reference evidence="2 3" key="1">
    <citation type="submission" date="2020-08" db="EMBL/GenBank/DDBJ databases">
        <title>Croceimicrobium hydrocarbonivorans gen. nov., sp. nov., a novel marine bacterium isolated from a bacterial consortium that degrades polyethylene terephthalate.</title>
        <authorList>
            <person name="Liu R."/>
        </authorList>
    </citation>
    <scope>NUCLEOTIDE SEQUENCE [LARGE SCALE GENOMIC DNA]</scope>
    <source>
        <strain evidence="2 3">A20-9</strain>
    </source>
</reference>
<dbReference type="EMBL" id="CP060139">
    <property type="protein sequence ID" value="QNR24511.1"/>
    <property type="molecule type" value="Genomic_DNA"/>
</dbReference>
<feature type="region of interest" description="Disordered" evidence="1">
    <location>
        <begin position="98"/>
        <end position="122"/>
    </location>
</feature>
<dbReference type="RefSeq" id="WP_210759038.1">
    <property type="nucleotide sequence ID" value="NZ_CP060139.1"/>
</dbReference>
<evidence type="ECO:0000313" key="2">
    <source>
        <dbReference type="EMBL" id="QNR24511.1"/>
    </source>
</evidence>
<accession>A0A7H0VFL3</accession>
<keyword evidence="3" id="KW-1185">Reference proteome</keyword>
<evidence type="ECO:0000313" key="3">
    <source>
        <dbReference type="Proteomes" id="UP000516305"/>
    </source>
</evidence>
<dbReference type="KEGG" id="chyd:H4K34_01315"/>
<proteinExistence type="predicted"/>
<evidence type="ECO:0000256" key="1">
    <source>
        <dbReference type="SAM" id="MobiDB-lite"/>
    </source>
</evidence>